<dbReference type="EMBL" id="CP000743">
    <property type="protein sequence ID" value="ABR55734.1"/>
    <property type="molecule type" value="Genomic_DNA"/>
</dbReference>
<reference evidence="3" key="1">
    <citation type="submission" date="2007-06" db="EMBL/GenBank/DDBJ databases">
        <title>Complete sequence of Methanococcus aeolicus Nankai-3.</title>
        <authorList>
            <consortium name="US DOE Joint Genome Institute"/>
            <person name="Copeland A."/>
            <person name="Lucas S."/>
            <person name="Lapidus A."/>
            <person name="Barry K."/>
            <person name="Glavina del Rio T."/>
            <person name="Dalin E."/>
            <person name="Tice H."/>
            <person name="Pitluck S."/>
            <person name="Chain P."/>
            <person name="Malfatti S."/>
            <person name="Shin M."/>
            <person name="Vergez L."/>
            <person name="Schmutz J."/>
            <person name="Larimer F."/>
            <person name="Land M."/>
            <person name="Hauser L."/>
            <person name="Kyrpides N."/>
            <person name="Lykidis A."/>
            <person name="Sieprawska-Lupa M."/>
            <person name="Whitman W.B."/>
            <person name="Richardson P."/>
        </authorList>
    </citation>
    <scope>NUCLEOTIDE SEQUENCE [LARGE SCALE GENOMIC DNA]</scope>
    <source>
        <strain evidence="3">Nankai-3</strain>
    </source>
</reference>
<dbReference type="PANTHER" id="PTHR23290">
    <property type="entry name" value="RRNA N6-ADENOSINE-METHYLTRANSFERASE METTL5"/>
    <property type="match status" value="1"/>
</dbReference>
<dbReference type="STRING" id="419665.Maeo_0142"/>
<dbReference type="GO" id="GO:0006596">
    <property type="term" value="P:polyamine biosynthetic process"/>
    <property type="evidence" value="ECO:0007669"/>
    <property type="project" value="InterPro"/>
</dbReference>
<dbReference type="InterPro" id="IPR036390">
    <property type="entry name" value="WH_DNA-bd_sf"/>
</dbReference>
<evidence type="ECO:0000313" key="4">
    <source>
        <dbReference type="Proteomes" id="UP000001106"/>
    </source>
</evidence>
<evidence type="ECO:0000256" key="1">
    <source>
        <dbReference type="SAM" id="MobiDB-lite"/>
    </source>
</evidence>
<dbReference type="PANTHER" id="PTHR23290:SF0">
    <property type="entry name" value="RRNA N6-ADENOSINE-METHYLTRANSFERASE METTL5"/>
    <property type="match status" value="1"/>
</dbReference>
<dbReference type="AlphaFoldDB" id="A6UTB2"/>
<dbReference type="KEGG" id="mae:Maeo_0142"/>
<protein>
    <recommendedName>
        <fullName evidence="2">N(4)-bis(aminopropyl)spermidine synthase C-terminal domain-containing protein</fullName>
    </recommendedName>
</protein>
<accession>A6UTB2</accession>
<gene>
    <name evidence="3" type="ordered locus">Maeo_0142</name>
</gene>
<dbReference type="Gene3D" id="3.40.50.150">
    <property type="entry name" value="Vaccinia Virus protein VP39"/>
    <property type="match status" value="1"/>
</dbReference>
<dbReference type="CDD" id="cd02440">
    <property type="entry name" value="AdoMet_MTases"/>
    <property type="match status" value="1"/>
</dbReference>
<name>A6UTB2_META3</name>
<dbReference type="InterPro" id="IPR051720">
    <property type="entry name" value="rRNA_MeTrfase/Polyamine_Synth"/>
</dbReference>
<dbReference type="GO" id="GO:0008168">
    <property type="term" value="F:methyltransferase activity"/>
    <property type="evidence" value="ECO:0007669"/>
    <property type="project" value="InterPro"/>
</dbReference>
<dbReference type="InterPro" id="IPR002052">
    <property type="entry name" value="DNA_methylase_N6_adenine_CS"/>
</dbReference>
<dbReference type="InterPro" id="IPR029063">
    <property type="entry name" value="SAM-dependent_MTases_sf"/>
</dbReference>
<dbReference type="PROSITE" id="PS00092">
    <property type="entry name" value="N6_MTASE"/>
    <property type="match status" value="1"/>
</dbReference>
<dbReference type="OrthoDB" id="358909at2157"/>
<dbReference type="GO" id="GO:0003676">
    <property type="term" value="F:nucleic acid binding"/>
    <property type="evidence" value="ECO:0007669"/>
    <property type="project" value="InterPro"/>
</dbReference>
<dbReference type="InterPro" id="IPR002723">
    <property type="entry name" value="BpsA_C"/>
</dbReference>
<feature type="domain" description="N(4)-bis(aminopropyl)spermidine synthase C-terminal" evidence="2">
    <location>
        <begin position="134"/>
        <end position="382"/>
    </location>
</feature>
<dbReference type="SUPFAM" id="SSF53335">
    <property type="entry name" value="S-adenosyl-L-methionine-dependent methyltransferases"/>
    <property type="match status" value="1"/>
</dbReference>
<dbReference type="RefSeq" id="WP_011972866.1">
    <property type="nucleotide sequence ID" value="NC_009635.1"/>
</dbReference>
<proteinExistence type="predicted"/>
<dbReference type="eggNOG" id="arCOG00913">
    <property type="taxonomic scope" value="Archaea"/>
</dbReference>
<keyword evidence="4" id="KW-1185">Reference proteome</keyword>
<dbReference type="PIRSF" id="PIRSF005895">
    <property type="entry name" value="UCP005895_mtase"/>
    <property type="match status" value="1"/>
</dbReference>
<dbReference type="GO" id="GO:0016765">
    <property type="term" value="F:transferase activity, transferring alkyl or aryl (other than methyl) groups"/>
    <property type="evidence" value="ECO:0007669"/>
    <property type="project" value="InterPro"/>
</dbReference>
<dbReference type="GO" id="GO:0032259">
    <property type="term" value="P:methylation"/>
    <property type="evidence" value="ECO:0007669"/>
    <property type="project" value="InterPro"/>
</dbReference>
<evidence type="ECO:0000313" key="3">
    <source>
        <dbReference type="EMBL" id="ABR55734.1"/>
    </source>
</evidence>
<dbReference type="HOGENOM" id="CLU_042160_0_0_2"/>
<feature type="compositionally biased region" description="Polar residues" evidence="1">
    <location>
        <begin position="10"/>
        <end position="20"/>
    </location>
</feature>
<dbReference type="SUPFAM" id="SSF46785">
    <property type="entry name" value="Winged helix' DNA-binding domain"/>
    <property type="match status" value="1"/>
</dbReference>
<dbReference type="Proteomes" id="UP000001106">
    <property type="component" value="Chromosome"/>
</dbReference>
<evidence type="ECO:0000259" key="2">
    <source>
        <dbReference type="Pfam" id="PF01861"/>
    </source>
</evidence>
<sequence>MKVIGKMGPSQKNQNNEQNSPLEFKTLLSKIANDTKIAEGAPAIEDILRCIYRNQPISTKRISQYTKLPLPIISKVRTILERNRILKRDKKGAIYSEEGLKLIEKNLKFKMPYDLKCPTCNGRSIILDDYFGAILKKHKIHSKNRPTVNTSIDQSYATPETATHRAAFMADRGDLEGKRILFVGDDDLTSIPTALSGLCEEVVVMDIDDRLLNLIKNISDKENLNIKTIKHDFRNSIKEEYKNSFDVVFTDPPYTIEGLKLFLARGVEALGKEGALYLAFSHKPINEYLELQKILLNTGFVIYELIPGFNKYEGSEIIGNTTFLARLIGRNLNFNEKIDLNKLYTGEVKPVIRHYKCMNCGELHKIDGKSVRIENLVCKCGGAKFKMIKREKI</sequence>
<dbReference type="Pfam" id="PF01861">
    <property type="entry name" value="BpsA_C"/>
    <property type="match status" value="1"/>
</dbReference>
<dbReference type="InterPro" id="IPR014435">
    <property type="entry name" value="BpsA"/>
</dbReference>
<organism evidence="3 4">
    <name type="scientific">Methanococcus aeolicus (strain ATCC BAA-1280 / DSM 17508 / OCM 812 / Nankai-3)</name>
    <dbReference type="NCBI Taxonomy" id="419665"/>
    <lineage>
        <taxon>Archaea</taxon>
        <taxon>Methanobacteriati</taxon>
        <taxon>Methanobacteriota</taxon>
        <taxon>Methanomada group</taxon>
        <taxon>Methanococci</taxon>
        <taxon>Methanococcales</taxon>
        <taxon>Methanococcaceae</taxon>
        <taxon>Methanococcus</taxon>
    </lineage>
</organism>
<feature type="region of interest" description="Disordered" evidence="1">
    <location>
        <begin position="1"/>
        <end position="20"/>
    </location>
</feature>
<dbReference type="GeneID" id="5327270"/>